<keyword evidence="6" id="KW-0479">Metal-binding</keyword>
<dbReference type="PANTHER" id="PTHR42917">
    <property type="entry name" value="2,4-DIENOYL-COA REDUCTASE"/>
    <property type="match status" value="1"/>
</dbReference>
<dbReference type="PRINTS" id="PR00368">
    <property type="entry name" value="FADPNR"/>
</dbReference>
<evidence type="ECO:0000256" key="7">
    <source>
        <dbReference type="ARBA" id="ARBA00023002"/>
    </source>
</evidence>
<dbReference type="InterPro" id="IPR013785">
    <property type="entry name" value="Aldolase_TIM"/>
</dbReference>
<dbReference type="Gene3D" id="3.40.50.720">
    <property type="entry name" value="NAD(P)-binding Rossmann-like Domain"/>
    <property type="match status" value="1"/>
</dbReference>
<keyword evidence="7" id="KW-0560">Oxidoreductase</keyword>
<dbReference type="InterPro" id="IPR036188">
    <property type="entry name" value="FAD/NAD-bd_sf"/>
</dbReference>
<dbReference type="InterPro" id="IPR023753">
    <property type="entry name" value="FAD/NAD-binding_dom"/>
</dbReference>
<comment type="caution">
    <text evidence="12">The sequence shown here is derived from an EMBL/GenBank/DDBJ whole genome shotgun (WGS) entry which is preliminary data.</text>
</comment>
<evidence type="ECO:0000256" key="8">
    <source>
        <dbReference type="ARBA" id="ARBA00023004"/>
    </source>
</evidence>
<dbReference type="Pfam" id="PF00724">
    <property type="entry name" value="Oxidored_FMN"/>
    <property type="match status" value="1"/>
</dbReference>
<evidence type="ECO:0000259" key="10">
    <source>
        <dbReference type="Pfam" id="PF00724"/>
    </source>
</evidence>
<sequence>MTFPHLLSELRVADTVLPNRMVMGAMHTRLETLDRPHERLAAFYATRAAGEIGLILTGGYSPTPEGVMDKDAPVLNSVDQLPEHRLVTSEVHKAGGRIVLQILHAGRYAKVPTCVAPSLGKARINVFPPRDLSTREVWELVESYAHTAYLAEEAGYEGVEIMGSEGYLINEFTAAITNHRDDEFGGSFDKRLRFPLEIIKAVRARVDSGFMVIYRISAIDLMDGGMTGPEIAEFARRVEAAGADLINIGVGWHESGVPTMAAAVPRGAWISAVRNVKDAVSIPVMASNRINMPETAEEIIASGAADLVSMARPLLADPDFARKTRLGLSTEINTCIACNQACLDRIFTDRTATCLVNPRAGREIEFKAGKAAEAKRIAVVGGGPAGMAFAVNAAERGHHVTLFEAASQLGGQLNMAKAVPGKSEFNEMLRYFRVMLEKNWVKIQLGKKATVDDLGGGKFDEVVIATGVLPRTPDIHGINHAKVLSYIDVLTGRATVGNTVAIIGAGGIGFDVAEFLLGDHDEGLKPSSFFKAWGVDATNATPGGLLPAAEHAPIRTVHMFQRKTETLGKNLGKSTGWILKARLRKAKVTMTAGASYSAIDDHGLHYSVDGESHVLQVDNVILCAGQVSNRELYAELDQAGVKFHVIGGADVASELDALRAIDQATRLAVSI</sequence>
<dbReference type="SUPFAM" id="SSF51971">
    <property type="entry name" value="Nucleotide-binding domain"/>
    <property type="match status" value="1"/>
</dbReference>
<dbReference type="SUPFAM" id="SSF51905">
    <property type="entry name" value="FAD/NAD(P)-binding domain"/>
    <property type="match status" value="1"/>
</dbReference>
<dbReference type="InterPro" id="IPR051793">
    <property type="entry name" value="NADH:flavin_oxidoreductase"/>
</dbReference>
<dbReference type="PRINTS" id="PR00411">
    <property type="entry name" value="PNDRDTASEI"/>
</dbReference>
<keyword evidence="13" id="KW-1185">Reference proteome</keyword>
<keyword evidence="9" id="KW-0411">Iron-sulfur</keyword>
<comment type="cofactor">
    <cofactor evidence="1">
        <name>FMN</name>
        <dbReference type="ChEBI" id="CHEBI:58210"/>
    </cofactor>
</comment>
<comment type="cofactor">
    <cofactor evidence="2">
        <name>[4Fe-4S] cluster</name>
        <dbReference type="ChEBI" id="CHEBI:49883"/>
    </cofactor>
</comment>
<keyword evidence="4" id="KW-0285">Flavoprotein</keyword>
<name>A0ABX1NYB6_9RHOO</name>
<dbReference type="CDD" id="cd02930">
    <property type="entry name" value="DCR_FMN"/>
    <property type="match status" value="1"/>
</dbReference>
<keyword evidence="8" id="KW-0408">Iron</keyword>
<dbReference type="PANTHER" id="PTHR42917:SF2">
    <property type="entry name" value="2,4-DIENOYL-COA REDUCTASE [(2E)-ENOYL-COA-PRODUCING]"/>
    <property type="match status" value="1"/>
</dbReference>
<proteinExistence type="inferred from homology"/>
<dbReference type="Proteomes" id="UP000633943">
    <property type="component" value="Unassembled WGS sequence"/>
</dbReference>
<comment type="similarity">
    <text evidence="3">In the N-terminal section; belongs to the NADH:flavin oxidoreductase/NADH oxidase family.</text>
</comment>
<protein>
    <submittedName>
        <fullName evidence="12">NAD(P)-binding protein</fullName>
    </submittedName>
</protein>
<organism evidence="12 13">
    <name type="scientific">Aromatoleum bremense</name>
    <dbReference type="NCBI Taxonomy" id="76115"/>
    <lineage>
        <taxon>Bacteria</taxon>
        <taxon>Pseudomonadati</taxon>
        <taxon>Pseudomonadota</taxon>
        <taxon>Betaproteobacteria</taxon>
        <taxon>Rhodocyclales</taxon>
        <taxon>Rhodocyclaceae</taxon>
        <taxon>Aromatoleum</taxon>
    </lineage>
</organism>
<evidence type="ECO:0000313" key="13">
    <source>
        <dbReference type="Proteomes" id="UP000633943"/>
    </source>
</evidence>
<gene>
    <name evidence="12" type="ORF">GPA24_16095</name>
</gene>
<evidence type="ECO:0000256" key="1">
    <source>
        <dbReference type="ARBA" id="ARBA00001917"/>
    </source>
</evidence>
<feature type="domain" description="FAD/NAD(P)-binding" evidence="11">
    <location>
        <begin position="376"/>
        <end position="650"/>
    </location>
</feature>
<feature type="domain" description="NADH:flavin oxidoreductase/NADH oxidase N-terminal" evidence="10">
    <location>
        <begin position="10"/>
        <end position="330"/>
    </location>
</feature>
<evidence type="ECO:0000313" key="12">
    <source>
        <dbReference type="EMBL" id="NMG17029.1"/>
    </source>
</evidence>
<dbReference type="EMBL" id="WTVP01000056">
    <property type="protein sequence ID" value="NMG17029.1"/>
    <property type="molecule type" value="Genomic_DNA"/>
</dbReference>
<evidence type="ECO:0000256" key="2">
    <source>
        <dbReference type="ARBA" id="ARBA00001966"/>
    </source>
</evidence>
<accession>A0ABX1NYB6</accession>
<keyword evidence="5" id="KW-0288">FMN</keyword>
<evidence type="ECO:0000259" key="11">
    <source>
        <dbReference type="Pfam" id="PF07992"/>
    </source>
</evidence>
<dbReference type="Gene3D" id="3.50.50.60">
    <property type="entry name" value="FAD/NAD(P)-binding domain"/>
    <property type="match status" value="1"/>
</dbReference>
<evidence type="ECO:0000256" key="5">
    <source>
        <dbReference type="ARBA" id="ARBA00022643"/>
    </source>
</evidence>
<evidence type="ECO:0000256" key="9">
    <source>
        <dbReference type="ARBA" id="ARBA00023014"/>
    </source>
</evidence>
<reference evidence="12 13" key="1">
    <citation type="submission" date="2019-12" db="EMBL/GenBank/DDBJ databases">
        <title>Comparative genomics gives insights into the taxonomy of the Azoarcus-Aromatoleum group and reveals separate origins of nif in the plant-associated Azoarcus and non-plant-associated Aromatoleum sub-groups.</title>
        <authorList>
            <person name="Lafos M."/>
            <person name="Maluk M."/>
            <person name="Batista M."/>
            <person name="Junghare M."/>
            <person name="Carmona M."/>
            <person name="Faoro H."/>
            <person name="Cruz L.M."/>
            <person name="Battistoni F."/>
            <person name="De Souza E."/>
            <person name="Pedrosa F."/>
            <person name="Chen W.-M."/>
            <person name="Poole P.S."/>
            <person name="Dixon R.A."/>
            <person name="James E.K."/>
        </authorList>
    </citation>
    <scope>NUCLEOTIDE SEQUENCE [LARGE SCALE GENOMIC DNA]</scope>
    <source>
        <strain evidence="12 13">PbN1</strain>
    </source>
</reference>
<dbReference type="Pfam" id="PF07992">
    <property type="entry name" value="Pyr_redox_2"/>
    <property type="match status" value="1"/>
</dbReference>
<evidence type="ECO:0000256" key="4">
    <source>
        <dbReference type="ARBA" id="ARBA00022630"/>
    </source>
</evidence>
<dbReference type="SUPFAM" id="SSF51395">
    <property type="entry name" value="FMN-linked oxidoreductases"/>
    <property type="match status" value="1"/>
</dbReference>
<evidence type="ECO:0000256" key="3">
    <source>
        <dbReference type="ARBA" id="ARBA00011048"/>
    </source>
</evidence>
<dbReference type="InterPro" id="IPR001155">
    <property type="entry name" value="OxRdtase_FMN_N"/>
</dbReference>
<evidence type="ECO:0000256" key="6">
    <source>
        <dbReference type="ARBA" id="ARBA00022723"/>
    </source>
</evidence>
<dbReference type="Gene3D" id="3.20.20.70">
    <property type="entry name" value="Aldolase class I"/>
    <property type="match status" value="1"/>
</dbReference>